<dbReference type="AlphaFoldDB" id="A0A7J0DQ40"/>
<comment type="caution">
    <text evidence="1">The sequence shown here is derived from an EMBL/GenBank/DDBJ whole genome shotgun (WGS) entry which is preliminary data.</text>
</comment>
<name>A0A7J0DQ40_9ERIC</name>
<proteinExistence type="predicted"/>
<accession>A0A7J0DQ40</accession>
<sequence length="113" mass="12947">MVDLHEEDGVMMCSLTVMQNVQAHVVKQLDTTPNHPVWEAMKPPMAYLDPLKQYSPIFLGFDEYEYANRPIEEDKDATDGRDEVAKVVIEKKTTVEGVKPRVEGKMHDNPFEL</sequence>
<gene>
    <name evidence="1" type="ORF">Acr_00g0059650</name>
</gene>
<dbReference type="Proteomes" id="UP000585474">
    <property type="component" value="Unassembled WGS sequence"/>
</dbReference>
<evidence type="ECO:0000313" key="1">
    <source>
        <dbReference type="EMBL" id="GFS38824.1"/>
    </source>
</evidence>
<organism evidence="1 2">
    <name type="scientific">Actinidia rufa</name>
    <dbReference type="NCBI Taxonomy" id="165716"/>
    <lineage>
        <taxon>Eukaryota</taxon>
        <taxon>Viridiplantae</taxon>
        <taxon>Streptophyta</taxon>
        <taxon>Embryophyta</taxon>
        <taxon>Tracheophyta</taxon>
        <taxon>Spermatophyta</taxon>
        <taxon>Magnoliopsida</taxon>
        <taxon>eudicotyledons</taxon>
        <taxon>Gunneridae</taxon>
        <taxon>Pentapetalae</taxon>
        <taxon>asterids</taxon>
        <taxon>Ericales</taxon>
        <taxon>Actinidiaceae</taxon>
        <taxon>Actinidia</taxon>
    </lineage>
</organism>
<keyword evidence="2" id="KW-1185">Reference proteome</keyword>
<reference evidence="2" key="1">
    <citation type="submission" date="2019-07" db="EMBL/GenBank/DDBJ databases">
        <title>De Novo Assembly of kiwifruit Actinidia rufa.</title>
        <authorList>
            <person name="Sugita-Konishi S."/>
            <person name="Sato K."/>
            <person name="Mori E."/>
            <person name="Abe Y."/>
            <person name="Kisaki G."/>
            <person name="Hamano K."/>
            <person name="Suezawa K."/>
            <person name="Otani M."/>
            <person name="Fukuda T."/>
            <person name="Manabe T."/>
            <person name="Gomi K."/>
            <person name="Tabuchi M."/>
            <person name="Akimitsu K."/>
            <person name="Kataoka I."/>
        </authorList>
    </citation>
    <scope>NUCLEOTIDE SEQUENCE [LARGE SCALE GENOMIC DNA]</scope>
    <source>
        <strain evidence="2">cv. Fuchu</strain>
    </source>
</reference>
<protein>
    <submittedName>
        <fullName evidence="1">Uncharacterized protein</fullName>
    </submittedName>
</protein>
<dbReference type="EMBL" id="BJWL01000318">
    <property type="protein sequence ID" value="GFS38824.1"/>
    <property type="molecule type" value="Genomic_DNA"/>
</dbReference>
<evidence type="ECO:0000313" key="2">
    <source>
        <dbReference type="Proteomes" id="UP000585474"/>
    </source>
</evidence>